<dbReference type="Proteomes" id="UP000005952">
    <property type="component" value="Chromosome"/>
</dbReference>
<dbReference type="EMBL" id="CP005587">
    <property type="protein sequence ID" value="AGK58880.1"/>
    <property type="molecule type" value="Genomic_DNA"/>
</dbReference>
<dbReference type="PROSITE" id="PS51257">
    <property type="entry name" value="PROKAR_LIPOPROTEIN"/>
    <property type="match status" value="1"/>
</dbReference>
<evidence type="ECO:0000256" key="2">
    <source>
        <dbReference type="SAM" id="SignalP"/>
    </source>
</evidence>
<keyword evidence="2" id="KW-0732">Signal</keyword>
<evidence type="ECO:0000256" key="1">
    <source>
        <dbReference type="SAM" id="MobiDB-lite"/>
    </source>
</evidence>
<feature type="chain" id="PRO_5004105726" description="Lipoprotein" evidence="2">
    <location>
        <begin position="32"/>
        <end position="246"/>
    </location>
</feature>
<dbReference type="KEGG" id="hdt:HYPDE_36043"/>
<feature type="region of interest" description="Disordered" evidence="1">
    <location>
        <begin position="49"/>
        <end position="81"/>
    </location>
</feature>
<feature type="region of interest" description="Disordered" evidence="1">
    <location>
        <begin position="190"/>
        <end position="246"/>
    </location>
</feature>
<name>N0BFI9_9HYPH</name>
<dbReference type="AlphaFoldDB" id="N0BFI9"/>
<feature type="signal peptide" evidence="2">
    <location>
        <begin position="1"/>
        <end position="31"/>
    </location>
</feature>
<protein>
    <recommendedName>
        <fullName evidence="5">Lipoprotein</fullName>
    </recommendedName>
</protein>
<sequence>MRVINRSTMADSCSSKALLALAAAVALSGCASGGGAQLPALSLPSAPSVEAASQQATTPPPSAPGAAQQTGNVIDQTGGQGGSATDIYSRVATGAMKCWFAVGGPLKADFVYHATATPASRGGKAQIVIHRRDPTQPNPRGAKAYLVDIDPTGEASATVRTENLKMTDAFATAMTSDITRWTKGEEGCSQSSAVAGWTPAAPQPVAAAPATNAKTAKKAKARSKAKAAPAQAKAPASPPLKTSTDN</sequence>
<reference evidence="3 4" key="1">
    <citation type="journal article" date="2013" name="Genome Announc.">
        <title>Genome sequences for three denitrifying bacterial strains isolated from a uranium- and nitrate-contaminated subsurface environment.</title>
        <authorList>
            <person name="Venkatramanan R."/>
            <person name="Prakash O."/>
            <person name="Woyke T."/>
            <person name="Chain P."/>
            <person name="Goodwin L.A."/>
            <person name="Watson D."/>
            <person name="Brooks S."/>
            <person name="Kostka J.E."/>
            <person name="Green S.J."/>
        </authorList>
    </citation>
    <scope>NUCLEOTIDE SEQUENCE [LARGE SCALE GENOMIC DNA]</scope>
    <source>
        <strain evidence="3 4">1NES1</strain>
    </source>
</reference>
<feature type="compositionally biased region" description="Basic residues" evidence="1">
    <location>
        <begin position="215"/>
        <end position="225"/>
    </location>
</feature>
<evidence type="ECO:0000313" key="4">
    <source>
        <dbReference type="Proteomes" id="UP000005952"/>
    </source>
</evidence>
<evidence type="ECO:0000313" key="3">
    <source>
        <dbReference type="EMBL" id="AGK58880.1"/>
    </source>
</evidence>
<dbReference type="HOGENOM" id="CLU_1382496_0_0_5"/>
<evidence type="ECO:0008006" key="5">
    <source>
        <dbReference type="Google" id="ProtNLM"/>
    </source>
</evidence>
<keyword evidence="4" id="KW-1185">Reference proteome</keyword>
<gene>
    <name evidence="3" type="ORF">HYPDE_36043</name>
</gene>
<accession>N0BFI9</accession>
<proteinExistence type="predicted"/>
<organism evidence="3 4">
    <name type="scientific">Hyphomicrobium denitrificans 1NES1</name>
    <dbReference type="NCBI Taxonomy" id="670307"/>
    <lineage>
        <taxon>Bacteria</taxon>
        <taxon>Pseudomonadati</taxon>
        <taxon>Pseudomonadota</taxon>
        <taxon>Alphaproteobacteria</taxon>
        <taxon>Hyphomicrobiales</taxon>
        <taxon>Hyphomicrobiaceae</taxon>
        <taxon>Hyphomicrobium</taxon>
    </lineage>
</organism>
<feature type="compositionally biased region" description="Low complexity" evidence="1">
    <location>
        <begin position="199"/>
        <end position="214"/>
    </location>
</feature>
<feature type="compositionally biased region" description="Low complexity" evidence="1">
    <location>
        <begin position="226"/>
        <end position="246"/>
    </location>
</feature>